<protein>
    <recommendedName>
        <fullName evidence="4">ABC transporter permease</fullName>
    </recommendedName>
</protein>
<sequence>MASLAERTTRVIAWPSLRLQGPRDLLLGRFAVAASFAFILFVTTGF</sequence>
<keyword evidence="3" id="KW-1185">Reference proteome</keyword>
<evidence type="ECO:0000256" key="1">
    <source>
        <dbReference type="SAM" id="Phobius"/>
    </source>
</evidence>
<evidence type="ECO:0000313" key="2">
    <source>
        <dbReference type="EMBL" id="MDO1583806.1"/>
    </source>
</evidence>
<dbReference type="Proteomes" id="UP001169006">
    <property type="component" value="Unassembled WGS sequence"/>
</dbReference>
<keyword evidence="1" id="KW-0472">Membrane</keyword>
<name>A0ABT8T0R8_9HYPH</name>
<accession>A0ABT8T0R8</accession>
<keyword evidence="1" id="KW-1133">Transmembrane helix</keyword>
<evidence type="ECO:0000313" key="3">
    <source>
        <dbReference type="Proteomes" id="UP001169006"/>
    </source>
</evidence>
<feature type="transmembrane region" description="Helical" evidence="1">
    <location>
        <begin position="26"/>
        <end position="44"/>
    </location>
</feature>
<reference evidence="2" key="1">
    <citation type="journal article" date="2015" name="Int. J. Syst. Evol. Microbiol.">
        <title>Rhizobium oryzicola sp. nov., potential plant-growth-promoting endophytic bacteria isolated from rice roots.</title>
        <authorList>
            <person name="Zhang X.X."/>
            <person name="Gao J.S."/>
            <person name="Cao Y.H."/>
            <person name="Sheirdil R.A."/>
            <person name="Wang X.C."/>
            <person name="Zhang L."/>
        </authorList>
    </citation>
    <scope>NUCLEOTIDE SEQUENCE</scope>
    <source>
        <strain evidence="2">05753</strain>
    </source>
</reference>
<evidence type="ECO:0008006" key="4">
    <source>
        <dbReference type="Google" id="ProtNLM"/>
    </source>
</evidence>
<gene>
    <name evidence="2" type="ORF">Q2T52_17100</name>
</gene>
<organism evidence="2 3">
    <name type="scientific">Rhizobium oryzicola</name>
    <dbReference type="NCBI Taxonomy" id="1232668"/>
    <lineage>
        <taxon>Bacteria</taxon>
        <taxon>Pseudomonadati</taxon>
        <taxon>Pseudomonadota</taxon>
        <taxon>Alphaproteobacteria</taxon>
        <taxon>Hyphomicrobiales</taxon>
        <taxon>Rhizobiaceae</taxon>
        <taxon>Rhizobium/Agrobacterium group</taxon>
        <taxon>Rhizobium</taxon>
    </lineage>
</organism>
<reference evidence="2" key="2">
    <citation type="submission" date="2023-07" db="EMBL/GenBank/DDBJ databases">
        <authorList>
            <person name="Sun H."/>
        </authorList>
    </citation>
    <scope>NUCLEOTIDE SEQUENCE</scope>
    <source>
        <strain evidence="2">05753</strain>
    </source>
</reference>
<dbReference type="EMBL" id="JAUKWQ010000005">
    <property type="protein sequence ID" value="MDO1583806.1"/>
    <property type="molecule type" value="Genomic_DNA"/>
</dbReference>
<comment type="caution">
    <text evidence="2">The sequence shown here is derived from an EMBL/GenBank/DDBJ whole genome shotgun (WGS) entry which is preliminary data.</text>
</comment>
<keyword evidence="1" id="KW-0812">Transmembrane</keyword>
<dbReference type="RefSeq" id="WP_302078003.1">
    <property type="nucleotide sequence ID" value="NZ_JAUKWQ010000005.1"/>
</dbReference>
<proteinExistence type="predicted"/>